<comment type="caution">
    <text evidence="1">The sequence shown here is derived from an EMBL/GenBank/DDBJ whole genome shotgun (WGS) entry which is preliminary data.</text>
</comment>
<protein>
    <submittedName>
        <fullName evidence="1">Uncharacterized protein</fullName>
    </submittedName>
</protein>
<accession>A0ABU3B8R9</accession>
<keyword evidence="2" id="KW-1185">Reference proteome</keyword>
<dbReference type="RefSeq" id="WP_311658581.1">
    <property type="nucleotide sequence ID" value="NZ_JAVRHY010000006.1"/>
</dbReference>
<evidence type="ECO:0000313" key="1">
    <source>
        <dbReference type="EMBL" id="MDT0618465.1"/>
    </source>
</evidence>
<dbReference type="EMBL" id="JAVRHY010000006">
    <property type="protein sequence ID" value="MDT0618465.1"/>
    <property type="molecule type" value="Genomic_DNA"/>
</dbReference>
<sequence>MAQTRHFSVMVKAVVNVRSVTFEADNEQQALEKGEALARKMDPVLNEWRPKLSGYPEVESVQYVDEIEALLVDEFDENGDRIGDGEVYDVTGAPLVSESCP</sequence>
<evidence type="ECO:0000313" key="2">
    <source>
        <dbReference type="Proteomes" id="UP001259982"/>
    </source>
</evidence>
<reference evidence="1 2" key="1">
    <citation type="submission" date="2023-09" db="EMBL/GenBank/DDBJ databases">
        <authorList>
            <person name="Rey-Velasco X."/>
        </authorList>
    </citation>
    <scope>NUCLEOTIDE SEQUENCE [LARGE SCALE GENOMIC DNA]</scope>
    <source>
        <strain evidence="1 2">P385</strain>
    </source>
</reference>
<organism evidence="1 2">
    <name type="scientific">Spectribacter acetivorans</name>
    <dbReference type="NCBI Taxonomy" id="3075603"/>
    <lineage>
        <taxon>Bacteria</taxon>
        <taxon>Pseudomonadati</taxon>
        <taxon>Pseudomonadota</taxon>
        <taxon>Gammaproteobacteria</taxon>
        <taxon>Salinisphaerales</taxon>
        <taxon>Salinisphaeraceae</taxon>
        <taxon>Spectribacter</taxon>
    </lineage>
</organism>
<proteinExistence type="predicted"/>
<gene>
    <name evidence="1" type="ORF">RM531_08245</name>
</gene>
<dbReference type="Proteomes" id="UP001259982">
    <property type="component" value="Unassembled WGS sequence"/>
</dbReference>
<name>A0ABU3B8R9_9GAMM</name>